<dbReference type="STRING" id="597456.A0A0L7RGP0"/>
<gene>
    <name evidence="1" type="ORF">WH47_08634</name>
</gene>
<keyword evidence="2" id="KW-1185">Reference proteome</keyword>
<dbReference type="PANTHER" id="PTHR47326:SF1">
    <property type="entry name" value="HTH PSQ-TYPE DOMAIN-CONTAINING PROTEIN"/>
    <property type="match status" value="1"/>
</dbReference>
<dbReference type="AlphaFoldDB" id="A0A0L7RGP0"/>
<dbReference type="Proteomes" id="UP000053825">
    <property type="component" value="Unassembled WGS sequence"/>
</dbReference>
<reference evidence="1 2" key="1">
    <citation type="submission" date="2015-07" db="EMBL/GenBank/DDBJ databases">
        <title>The genome of Habropoda laboriosa.</title>
        <authorList>
            <person name="Pan H."/>
            <person name="Kapheim K."/>
        </authorList>
    </citation>
    <scope>NUCLEOTIDE SEQUENCE [LARGE SCALE GENOMIC DNA]</scope>
    <source>
        <strain evidence="1">0110345459</strain>
    </source>
</reference>
<sequence length="51" mass="6305">ILFSDEPTFTNHGNINRWNMHYWSVENPYWLRQIEHQRQWSANVWCGIVDD</sequence>
<protein>
    <submittedName>
        <fullName evidence="1">Uncharacterized protein</fullName>
    </submittedName>
</protein>
<proteinExistence type="predicted"/>
<feature type="non-terminal residue" evidence="1">
    <location>
        <position position="1"/>
    </location>
</feature>
<accession>A0A0L7RGP0</accession>
<evidence type="ECO:0000313" key="2">
    <source>
        <dbReference type="Proteomes" id="UP000053825"/>
    </source>
</evidence>
<dbReference type="PANTHER" id="PTHR47326">
    <property type="entry name" value="TRANSPOSABLE ELEMENT TC3 TRANSPOSASE-LIKE PROTEIN"/>
    <property type="match status" value="1"/>
</dbReference>
<dbReference type="EMBL" id="KQ414593">
    <property type="protein sequence ID" value="KOC70157.1"/>
    <property type="molecule type" value="Genomic_DNA"/>
</dbReference>
<evidence type="ECO:0000313" key="1">
    <source>
        <dbReference type="EMBL" id="KOC70157.1"/>
    </source>
</evidence>
<name>A0A0L7RGP0_9HYME</name>
<organism evidence="1 2">
    <name type="scientific">Habropoda laboriosa</name>
    <dbReference type="NCBI Taxonomy" id="597456"/>
    <lineage>
        <taxon>Eukaryota</taxon>
        <taxon>Metazoa</taxon>
        <taxon>Ecdysozoa</taxon>
        <taxon>Arthropoda</taxon>
        <taxon>Hexapoda</taxon>
        <taxon>Insecta</taxon>
        <taxon>Pterygota</taxon>
        <taxon>Neoptera</taxon>
        <taxon>Endopterygota</taxon>
        <taxon>Hymenoptera</taxon>
        <taxon>Apocrita</taxon>
        <taxon>Aculeata</taxon>
        <taxon>Apoidea</taxon>
        <taxon>Anthophila</taxon>
        <taxon>Apidae</taxon>
        <taxon>Habropoda</taxon>
    </lineage>
</organism>